<evidence type="ECO:0000313" key="2">
    <source>
        <dbReference type="Proteomes" id="UP001500235"/>
    </source>
</evidence>
<reference evidence="2" key="1">
    <citation type="journal article" date="2019" name="Int. J. Syst. Evol. Microbiol.">
        <title>The Global Catalogue of Microorganisms (GCM) 10K type strain sequencing project: providing services to taxonomists for standard genome sequencing and annotation.</title>
        <authorList>
            <consortium name="The Broad Institute Genomics Platform"/>
            <consortium name="The Broad Institute Genome Sequencing Center for Infectious Disease"/>
            <person name="Wu L."/>
            <person name="Ma J."/>
        </authorList>
    </citation>
    <scope>NUCLEOTIDE SEQUENCE [LARGE SCALE GENOMIC DNA]</scope>
    <source>
        <strain evidence="2">JCM 17563</strain>
    </source>
</reference>
<dbReference type="EMBL" id="BAABBQ010000001">
    <property type="protein sequence ID" value="GAA4019383.1"/>
    <property type="molecule type" value="Genomic_DNA"/>
</dbReference>
<sequence>MKDPLSDVPWVERSSNQLGYRTDLRAKLGIESPTAGGLPSGSNLARYWTCDQLIDQYPHYRVPAAGGKRNGGLRVRTGGKQTFAAPMAKRHLVALADFQSLSFVRFQ</sequence>
<gene>
    <name evidence="1" type="ORF">GCM10022280_19010</name>
</gene>
<keyword evidence="2" id="KW-1185">Reference proteome</keyword>
<evidence type="ECO:0000313" key="1">
    <source>
        <dbReference type="EMBL" id="GAA4019383.1"/>
    </source>
</evidence>
<accession>A0ABP7T179</accession>
<name>A0ABP7T179_9SPHN</name>
<organism evidence="1 2">
    <name type="scientific">Sphingomonas swuensis</name>
    <dbReference type="NCBI Taxonomy" id="977800"/>
    <lineage>
        <taxon>Bacteria</taxon>
        <taxon>Pseudomonadati</taxon>
        <taxon>Pseudomonadota</taxon>
        <taxon>Alphaproteobacteria</taxon>
        <taxon>Sphingomonadales</taxon>
        <taxon>Sphingomonadaceae</taxon>
        <taxon>Sphingomonas</taxon>
    </lineage>
</organism>
<protein>
    <submittedName>
        <fullName evidence="1">Uncharacterized protein</fullName>
    </submittedName>
</protein>
<proteinExistence type="predicted"/>
<dbReference type="Proteomes" id="UP001500235">
    <property type="component" value="Unassembled WGS sequence"/>
</dbReference>
<comment type="caution">
    <text evidence="1">The sequence shown here is derived from an EMBL/GenBank/DDBJ whole genome shotgun (WGS) entry which is preliminary data.</text>
</comment>